<evidence type="ECO:0000256" key="3">
    <source>
        <dbReference type="ARBA" id="ARBA00022475"/>
    </source>
</evidence>
<dbReference type="Pfam" id="PF12911">
    <property type="entry name" value="OppC_N"/>
    <property type="match status" value="1"/>
</dbReference>
<dbReference type="CDD" id="cd06261">
    <property type="entry name" value="TM_PBP2"/>
    <property type="match status" value="1"/>
</dbReference>
<dbReference type="InterPro" id="IPR035906">
    <property type="entry name" value="MetI-like_sf"/>
</dbReference>
<feature type="transmembrane region" description="Helical" evidence="7">
    <location>
        <begin position="129"/>
        <end position="149"/>
    </location>
</feature>
<keyword evidence="2 7" id="KW-0813">Transport</keyword>
<keyword evidence="4 7" id="KW-0812">Transmembrane</keyword>
<dbReference type="GO" id="GO:0055085">
    <property type="term" value="P:transmembrane transport"/>
    <property type="evidence" value="ECO:0007669"/>
    <property type="project" value="InterPro"/>
</dbReference>
<dbReference type="PANTHER" id="PTHR43386:SF1">
    <property type="entry name" value="D,D-DIPEPTIDE TRANSPORT SYSTEM PERMEASE PROTEIN DDPC-RELATED"/>
    <property type="match status" value="1"/>
</dbReference>
<evidence type="ECO:0000313" key="9">
    <source>
        <dbReference type="EMBL" id="HGB35581.1"/>
    </source>
</evidence>
<protein>
    <submittedName>
        <fullName evidence="9">ABC transporter permease</fullName>
    </submittedName>
</protein>
<keyword evidence="6 7" id="KW-0472">Membrane</keyword>
<comment type="similarity">
    <text evidence="7">Belongs to the binding-protein-dependent transport system permease family.</text>
</comment>
<comment type="caution">
    <text evidence="9">The sequence shown here is derived from an EMBL/GenBank/DDBJ whole genome shotgun (WGS) entry which is preliminary data.</text>
</comment>
<evidence type="ECO:0000256" key="5">
    <source>
        <dbReference type="ARBA" id="ARBA00022989"/>
    </source>
</evidence>
<dbReference type="InterPro" id="IPR000515">
    <property type="entry name" value="MetI-like"/>
</dbReference>
<organism evidence="9">
    <name type="scientific">candidate division WOR-3 bacterium</name>
    <dbReference type="NCBI Taxonomy" id="2052148"/>
    <lineage>
        <taxon>Bacteria</taxon>
        <taxon>Bacteria division WOR-3</taxon>
    </lineage>
</organism>
<keyword evidence="3" id="KW-1003">Cell membrane</keyword>
<dbReference type="Pfam" id="PF00528">
    <property type="entry name" value="BPD_transp_1"/>
    <property type="match status" value="1"/>
</dbReference>
<evidence type="ECO:0000259" key="8">
    <source>
        <dbReference type="PROSITE" id="PS50928"/>
    </source>
</evidence>
<accession>A0A7V3KMN8</accession>
<evidence type="ECO:0000256" key="2">
    <source>
        <dbReference type="ARBA" id="ARBA00022448"/>
    </source>
</evidence>
<name>A0A7V3KMN8_UNCW3</name>
<feature type="transmembrane region" description="Helical" evidence="7">
    <location>
        <begin position="219"/>
        <end position="238"/>
    </location>
</feature>
<dbReference type="PANTHER" id="PTHR43386">
    <property type="entry name" value="OLIGOPEPTIDE TRANSPORT SYSTEM PERMEASE PROTEIN APPC"/>
    <property type="match status" value="1"/>
</dbReference>
<evidence type="ECO:0000256" key="7">
    <source>
        <dbReference type="RuleBase" id="RU363032"/>
    </source>
</evidence>
<keyword evidence="5 7" id="KW-1133">Transmembrane helix</keyword>
<evidence type="ECO:0000256" key="4">
    <source>
        <dbReference type="ARBA" id="ARBA00022692"/>
    </source>
</evidence>
<evidence type="ECO:0000256" key="1">
    <source>
        <dbReference type="ARBA" id="ARBA00004651"/>
    </source>
</evidence>
<evidence type="ECO:0000256" key="6">
    <source>
        <dbReference type="ARBA" id="ARBA00023136"/>
    </source>
</evidence>
<gene>
    <name evidence="9" type="ORF">ENV38_01575</name>
</gene>
<dbReference type="PROSITE" id="PS50928">
    <property type="entry name" value="ABC_TM1"/>
    <property type="match status" value="1"/>
</dbReference>
<feature type="domain" description="ABC transmembrane type-1" evidence="8">
    <location>
        <begin position="89"/>
        <end position="279"/>
    </location>
</feature>
<comment type="subcellular location">
    <subcellularLocation>
        <location evidence="1 7">Cell membrane</location>
        <topology evidence="1 7">Multi-pass membrane protein</topology>
    </subcellularLocation>
</comment>
<dbReference type="InterPro" id="IPR050366">
    <property type="entry name" value="BP-dependent_transpt_permease"/>
</dbReference>
<dbReference type="Gene3D" id="1.10.3720.10">
    <property type="entry name" value="MetI-like"/>
    <property type="match status" value="1"/>
</dbReference>
<dbReference type="EMBL" id="DTGD01000065">
    <property type="protein sequence ID" value="HGB35581.1"/>
    <property type="molecule type" value="Genomic_DNA"/>
</dbReference>
<dbReference type="InterPro" id="IPR025966">
    <property type="entry name" value="OppC_N"/>
</dbReference>
<dbReference type="AlphaFoldDB" id="A0A7V3KMN8"/>
<reference evidence="9" key="1">
    <citation type="journal article" date="2020" name="mSystems">
        <title>Genome- and Community-Level Interaction Insights into Carbon Utilization and Element Cycling Functions of Hydrothermarchaeota in Hydrothermal Sediment.</title>
        <authorList>
            <person name="Zhou Z."/>
            <person name="Liu Y."/>
            <person name="Xu W."/>
            <person name="Pan J."/>
            <person name="Luo Z.H."/>
            <person name="Li M."/>
        </authorList>
    </citation>
    <scope>NUCLEOTIDE SEQUENCE [LARGE SCALE GENOMIC DNA]</scope>
    <source>
        <strain evidence="9">SpSt-754</strain>
    </source>
</reference>
<feature type="transmembrane region" description="Helical" evidence="7">
    <location>
        <begin position="258"/>
        <end position="278"/>
    </location>
</feature>
<dbReference type="GO" id="GO:0005886">
    <property type="term" value="C:plasma membrane"/>
    <property type="evidence" value="ECO:0007669"/>
    <property type="project" value="UniProtKB-SubCell"/>
</dbReference>
<dbReference type="SUPFAM" id="SSF161098">
    <property type="entry name" value="MetI-like"/>
    <property type="match status" value="1"/>
</dbReference>
<proteinExistence type="inferred from homology"/>
<feature type="transmembrane region" description="Helical" evidence="7">
    <location>
        <begin position="25"/>
        <end position="47"/>
    </location>
</feature>
<feature type="transmembrane region" description="Helical" evidence="7">
    <location>
        <begin position="91"/>
        <end position="117"/>
    </location>
</feature>
<sequence>MYSNSSRFPFENLKRSWYKFSRNPLSILGLGLLFIIILSALFAPWIAPYPQHAGKFIDLKERFQPPSTSHLCGTDSMGRDILTRILFGYRISLLLGVVVLSISVPIGVTIGMVAGYCKGTVIETICMRITDIFLSVPPLILAMAVASVLRPNLQNSMLAISLTWWPWYSRLIYGVVSGTRNEFFVQSAEIIGASKVHIMVRELFPQTISTLFTKVTLDMGYAILTGASLSFVGLGAQPPTPDLGTMVSEGSKFLPEQWWMSVFPALAIVLVILAFNLVGDGLRDLFSLERV</sequence>